<comment type="caution">
    <text evidence="1">The sequence shown here is derived from an EMBL/GenBank/DDBJ whole genome shotgun (WGS) entry which is preliminary data.</text>
</comment>
<dbReference type="Proteomes" id="UP001430953">
    <property type="component" value="Unassembled WGS sequence"/>
</dbReference>
<gene>
    <name evidence="1" type="ORF">PUN28_016486</name>
</gene>
<dbReference type="AlphaFoldDB" id="A0AAW2EPL2"/>
<dbReference type="EMBL" id="JADYXP020000019">
    <property type="protein sequence ID" value="KAL0104870.1"/>
    <property type="molecule type" value="Genomic_DNA"/>
</dbReference>
<organism evidence="1 2">
    <name type="scientific">Cardiocondyla obscurior</name>
    <dbReference type="NCBI Taxonomy" id="286306"/>
    <lineage>
        <taxon>Eukaryota</taxon>
        <taxon>Metazoa</taxon>
        <taxon>Ecdysozoa</taxon>
        <taxon>Arthropoda</taxon>
        <taxon>Hexapoda</taxon>
        <taxon>Insecta</taxon>
        <taxon>Pterygota</taxon>
        <taxon>Neoptera</taxon>
        <taxon>Endopterygota</taxon>
        <taxon>Hymenoptera</taxon>
        <taxon>Apocrita</taxon>
        <taxon>Aculeata</taxon>
        <taxon>Formicoidea</taxon>
        <taxon>Formicidae</taxon>
        <taxon>Myrmicinae</taxon>
        <taxon>Cardiocondyla</taxon>
    </lineage>
</organism>
<protein>
    <submittedName>
        <fullName evidence="1">Uncharacterized protein</fullName>
    </submittedName>
</protein>
<proteinExistence type="predicted"/>
<reference evidence="1 2" key="1">
    <citation type="submission" date="2023-03" db="EMBL/GenBank/DDBJ databases">
        <title>High recombination rates correlate with genetic variation in Cardiocondyla obscurior ants.</title>
        <authorList>
            <person name="Errbii M."/>
        </authorList>
    </citation>
    <scope>NUCLEOTIDE SEQUENCE [LARGE SCALE GENOMIC DNA]</scope>
    <source>
        <strain evidence="1">Alpha-2009</strain>
        <tissue evidence="1">Whole body</tissue>
    </source>
</reference>
<keyword evidence="2" id="KW-1185">Reference proteome</keyword>
<name>A0AAW2EPL2_9HYME</name>
<accession>A0AAW2EPL2</accession>
<evidence type="ECO:0000313" key="1">
    <source>
        <dbReference type="EMBL" id="KAL0104870.1"/>
    </source>
</evidence>
<evidence type="ECO:0000313" key="2">
    <source>
        <dbReference type="Proteomes" id="UP001430953"/>
    </source>
</evidence>
<sequence>MGGSIDGGWGRRRAPLRESCNSAIEIYHRSRGRSGDARTKVSFKFGRNVVICIRMHREPATVSSAEIIHVTRTDALCDTKDRFFYRSRRIYKKKKKKKLDSALVQFTRPKATRALVHIPRVPISPAVKYRTF</sequence>